<accession>A0A4Y2GZ71</accession>
<dbReference type="Proteomes" id="UP000499080">
    <property type="component" value="Unassembled WGS sequence"/>
</dbReference>
<evidence type="ECO:0000313" key="1">
    <source>
        <dbReference type="EMBL" id="GBM58743.1"/>
    </source>
</evidence>
<evidence type="ECO:0000313" key="2">
    <source>
        <dbReference type="Proteomes" id="UP000499080"/>
    </source>
</evidence>
<keyword evidence="2" id="KW-1185">Reference proteome</keyword>
<protein>
    <submittedName>
        <fullName evidence="1">Uncharacterized protein</fullName>
    </submittedName>
</protein>
<reference evidence="1 2" key="1">
    <citation type="journal article" date="2019" name="Sci. Rep.">
        <title>Orb-weaving spider Araneus ventricosus genome elucidates the spidroin gene catalogue.</title>
        <authorList>
            <person name="Kono N."/>
            <person name="Nakamura H."/>
            <person name="Ohtoshi R."/>
            <person name="Moran D.A.P."/>
            <person name="Shinohara A."/>
            <person name="Yoshida Y."/>
            <person name="Fujiwara M."/>
            <person name="Mori M."/>
            <person name="Tomita M."/>
            <person name="Arakawa K."/>
        </authorList>
    </citation>
    <scope>NUCLEOTIDE SEQUENCE [LARGE SCALE GENOMIC DNA]</scope>
</reference>
<dbReference type="EMBL" id="BGPR01001648">
    <property type="protein sequence ID" value="GBM58743.1"/>
    <property type="molecule type" value="Genomic_DNA"/>
</dbReference>
<dbReference type="AlphaFoldDB" id="A0A4Y2GZ71"/>
<name>A0A4Y2GZ71_ARAVE</name>
<organism evidence="1 2">
    <name type="scientific">Araneus ventricosus</name>
    <name type="common">Orbweaver spider</name>
    <name type="synonym">Epeira ventricosa</name>
    <dbReference type="NCBI Taxonomy" id="182803"/>
    <lineage>
        <taxon>Eukaryota</taxon>
        <taxon>Metazoa</taxon>
        <taxon>Ecdysozoa</taxon>
        <taxon>Arthropoda</taxon>
        <taxon>Chelicerata</taxon>
        <taxon>Arachnida</taxon>
        <taxon>Araneae</taxon>
        <taxon>Araneomorphae</taxon>
        <taxon>Entelegynae</taxon>
        <taxon>Araneoidea</taxon>
        <taxon>Araneidae</taxon>
        <taxon>Araneus</taxon>
    </lineage>
</organism>
<proteinExistence type="predicted"/>
<sequence>MHFTKITRGRRSLVVRSRFRNRKSSRFENRFQRRSVTHVDLVRVKRPPAGLVRRLGESVTAQALASSADHGSKLGDPFLVFFRFSHSPPIASKREM</sequence>
<gene>
    <name evidence="1" type="ORF">AVEN_183572_1</name>
</gene>
<comment type="caution">
    <text evidence="1">The sequence shown here is derived from an EMBL/GenBank/DDBJ whole genome shotgun (WGS) entry which is preliminary data.</text>
</comment>